<feature type="region of interest" description="Disordered" evidence="2">
    <location>
        <begin position="49"/>
        <end position="68"/>
    </location>
</feature>
<dbReference type="EMBL" id="KL662104">
    <property type="protein sequence ID" value="KFM24044.1"/>
    <property type="molecule type" value="Genomic_DNA"/>
</dbReference>
<keyword evidence="4" id="KW-1185">Reference proteome</keyword>
<keyword evidence="1" id="KW-0678">Repressor</keyword>
<dbReference type="PANTHER" id="PTHR22504:SF0">
    <property type="entry name" value="REPRESSOR OF RNA POLYMERASE III TRANSCRIPTION MAF1 HOMOLOG"/>
    <property type="match status" value="1"/>
</dbReference>
<feature type="compositionally biased region" description="Low complexity" evidence="2">
    <location>
        <begin position="54"/>
        <end position="64"/>
    </location>
</feature>
<dbReference type="Pfam" id="PF09174">
    <property type="entry name" value="Maf1"/>
    <property type="match status" value="1"/>
</dbReference>
<keyword evidence="1" id="KW-0539">Nucleus</keyword>
<keyword evidence="1" id="KW-0804">Transcription</keyword>
<dbReference type="AlphaFoldDB" id="A0A087SE90"/>
<comment type="subcellular location">
    <subcellularLocation>
        <location evidence="1">Nucleus</location>
    </subcellularLocation>
</comment>
<evidence type="ECO:0000256" key="2">
    <source>
        <dbReference type="SAM" id="MobiDB-lite"/>
    </source>
</evidence>
<dbReference type="GO" id="GO:0016480">
    <property type="term" value="P:negative regulation of transcription by RNA polymerase III"/>
    <property type="evidence" value="ECO:0007669"/>
    <property type="project" value="UniProtKB-UniRule"/>
</dbReference>
<dbReference type="PANTHER" id="PTHR22504">
    <property type="entry name" value="REPRESSOR OF RNA POLYMERASE III TRANSCRIPTION MAF1"/>
    <property type="match status" value="1"/>
</dbReference>
<dbReference type="GO" id="GO:0000994">
    <property type="term" value="F:RNA polymerase III core binding"/>
    <property type="evidence" value="ECO:0007669"/>
    <property type="project" value="TreeGrafter"/>
</dbReference>
<evidence type="ECO:0000313" key="4">
    <source>
        <dbReference type="Proteomes" id="UP000028924"/>
    </source>
</evidence>
<dbReference type="Gene3D" id="3.40.1000.50">
    <property type="entry name" value="Repressor of RNA polymerase III transcription Maf1"/>
    <property type="match status" value="1"/>
</dbReference>
<dbReference type="InterPro" id="IPR038564">
    <property type="entry name" value="Maf1_sf"/>
</dbReference>
<proteinExistence type="inferred from homology"/>
<dbReference type="InterPro" id="IPR015257">
    <property type="entry name" value="Maf1"/>
</dbReference>
<dbReference type="RefSeq" id="XP_011396925.1">
    <property type="nucleotide sequence ID" value="XM_011398623.1"/>
</dbReference>
<evidence type="ECO:0000256" key="1">
    <source>
        <dbReference type="PIRNR" id="PIRNR037240"/>
    </source>
</evidence>
<dbReference type="KEGG" id="apro:F751_0228"/>
<comment type="similarity">
    <text evidence="1">Belongs to the MAF1 family.</text>
</comment>
<dbReference type="STRING" id="3075.A0A087SE90"/>
<dbReference type="GO" id="GO:0005634">
    <property type="term" value="C:nucleus"/>
    <property type="evidence" value="ECO:0007669"/>
    <property type="project" value="UniProtKB-SubCell"/>
</dbReference>
<dbReference type="PIRSF" id="PIRSF037240">
    <property type="entry name" value="RNA_polIII_Trep_MAF1"/>
    <property type="match status" value="1"/>
</dbReference>
<organism evidence="3 4">
    <name type="scientific">Auxenochlorella protothecoides</name>
    <name type="common">Green microalga</name>
    <name type="synonym">Chlorella protothecoides</name>
    <dbReference type="NCBI Taxonomy" id="3075"/>
    <lineage>
        <taxon>Eukaryota</taxon>
        <taxon>Viridiplantae</taxon>
        <taxon>Chlorophyta</taxon>
        <taxon>core chlorophytes</taxon>
        <taxon>Trebouxiophyceae</taxon>
        <taxon>Chlorellales</taxon>
        <taxon>Chlorellaceae</taxon>
        <taxon>Auxenochlorella</taxon>
    </lineage>
</organism>
<dbReference type="OrthoDB" id="277029at2759"/>
<sequence length="243" mass="27107">MKYLDIPTLTRINSFLDNVDVGDLMVRGNLEAYSCKLAGLDKKLSRSLEEEVMESSSPSELSKSPVGPLVDSNSRKTLIYLILTLNHIYPDYDFTLLRAQHFCKEESLVGIQELVSARLLEAAKVWESTPGLGEEPLTDAVWAGIDEVISLAESDVYRQVLECGSGYRSDLESDPFGEKGSVWSFNYFFYNKKAKRILYFSCRGMSKSAIELSQTTDGARYNTDTEGELEADAATSMANDMDL</sequence>
<dbReference type="GeneID" id="23611619"/>
<reference evidence="3 4" key="1">
    <citation type="journal article" date="2014" name="BMC Genomics">
        <title>Oil accumulation mechanisms of the oleaginous microalga Chlorella protothecoides revealed through its genome, transcriptomes, and proteomes.</title>
        <authorList>
            <person name="Gao C."/>
            <person name="Wang Y."/>
            <person name="Shen Y."/>
            <person name="Yan D."/>
            <person name="He X."/>
            <person name="Dai J."/>
            <person name="Wu Q."/>
        </authorList>
    </citation>
    <scope>NUCLEOTIDE SEQUENCE [LARGE SCALE GENOMIC DNA]</scope>
    <source>
        <strain evidence="3 4">0710</strain>
    </source>
</reference>
<keyword evidence="1" id="KW-0805">Transcription regulation</keyword>
<dbReference type="eggNOG" id="KOG3104">
    <property type="taxonomic scope" value="Eukaryota"/>
</dbReference>
<accession>A0A087SE90</accession>
<gene>
    <name evidence="3" type="ORF">F751_0228</name>
</gene>
<protein>
    <recommendedName>
        <fullName evidence="1">Repressor of RNA polymerase III transcription</fullName>
    </recommendedName>
</protein>
<evidence type="ECO:0000313" key="3">
    <source>
        <dbReference type="EMBL" id="KFM24044.1"/>
    </source>
</evidence>
<name>A0A087SE90_AUXPR</name>
<dbReference type="Proteomes" id="UP000028924">
    <property type="component" value="Unassembled WGS sequence"/>
</dbReference>